<evidence type="ECO:0000313" key="1">
    <source>
        <dbReference type="EMBL" id="KAJ4427030.1"/>
    </source>
</evidence>
<keyword evidence="2" id="KW-1185">Reference proteome</keyword>
<reference evidence="1 2" key="1">
    <citation type="journal article" date="2022" name="Allergy">
        <title>Genome assembly and annotation of Periplaneta americana reveal a comprehensive cockroach allergen profile.</title>
        <authorList>
            <person name="Wang L."/>
            <person name="Xiong Q."/>
            <person name="Saelim N."/>
            <person name="Wang L."/>
            <person name="Nong W."/>
            <person name="Wan A.T."/>
            <person name="Shi M."/>
            <person name="Liu X."/>
            <person name="Cao Q."/>
            <person name="Hui J.H.L."/>
            <person name="Sookrung N."/>
            <person name="Leung T.F."/>
            <person name="Tungtrongchitr A."/>
            <person name="Tsui S.K.W."/>
        </authorList>
    </citation>
    <scope>NUCLEOTIDE SEQUENCE [LARGE SCALE GENOMIC DNA]</scope>
    <source>
        <strain evidence="1">PWHHKU_190912</strain>
    </source>
</reference>
<organism evidence="1 2">
    <name type="scientific">Periplaneta americana</name>
    <name type="common">American cockroach</name>
    <name type="synonym">Blatta americana</name>
    <dbReference type="NCBI Taxonomy" id="6978"/>
    <lineage>
        <taxon>Eukaryota</taxon>
        <taxon>Metazoa</taxon>
        <taxon>Ecdysozoa</taxon>
        <taxon>Arthropoda</taxon>
        <taxon>Hexapoda</taxon>
        <taxon>Insecta</taxon>
        <taxon>Pterygota</taxon>
        <taxon>Neoptera</taxon>
        <taxon>Polyneoptera</taxon>
        <taxon>Dictyoptera</taxon>
        <taxon>Blattodea</taxon>
        <taxon>Blattoidea</taxon>
        <taxon>Blattidae</taxon>
        <taxon>Blattinae</taxon>
        <taxon>Periplaneta</taxon>
    </lineage>
</organism>
<evidence type="ECO:0000313" key="2">
    <source>
        <dbReference type="Proteomes" id="UP001148838"/>
    </source>
</evidence>
<proteinExistence type="predicted"/>
<accession>A0ABQ8RZC9</accession>
<gene>
    <name evidence="1" type="ORF">ANN_26829</name>
</gene>
<sequence>MCIAWDSHSEGYNLSYITDEDMSNKISKFIKITGVINAVFKSSHVQKHTRLKDTSESFKTHKCAAGHRLKMAGLESRQAEN</sequence>
<dbReference type="Proteomes" id="UP001148838">
    <property type="component" value="Unassembled WGS sequence"/>
</dbReference>
<protein>
    <submittedName>
        <fullName evidence="1">Uncharacterized protein</fullName>
    </submittedName>
</protein>
<comment type="caution">
    <text evidence="1">The sequence shown here is derived from an EMBL/GenBank/DDBJ whole genome shotgun (WGS) entry which is preliminary data.</text>
</comment>
<dbReference type="EMBL" id="JAJSOF020000039">
    <property type="protein sequence ID" value="KAJ4427030.1"/>
    <property type="molecule type" value="Genomic_DNA"/>
</dbReference>
<name>A0ABQ8RZC9_PERAM</name>